<feature type="region of interest" description="Disordered" evidence="1">
    <location>
        <begin position="84"/>
        <end position="166"/>
    </location>
</feature>
<accession>A0A9C6UA63</accession>
<feature type="compositionally biased region" description="Low complexity" evidence="1">
    <location>
        <begin position="308"/>
        <end position="327"/>
    </location>
</feature>
<dbReference type="RefSeq" id="XP_052126442.1">
    <property type="nucleotide sequence ID" value="XM_052270482.1"/>
</dbReference>
<organism evidence="2 3">
    <name type="scientific">Frankliniella occidentalis</name>
    <name type="common">Western flower thrips</name>
    <name type="synonym">Euthrips occidentalis</name>
    <dbReference type="NCBI Taxonomy" id="133901"/>
    <lineage>
        <taxon>Eukaryota</taxon>
        <taxon>Metazoa</taxon>
        <taxon>Ecdysozoa</taxon>
        <taxon>Arthropoda</taxon>
        <taxon>Hexapoda</taxon>
        <taxon>Insecta</taxon>
        <taxon>Pterygota</taxon>
        <taxon>Neoptera</taxon>
        <taxon>Paraneoptera</taxon>
        <taxon>Thysanoptera</taxon>
        <taxon>Terebrantia</taxon>
        <taxon>Thripoidea</taxon>
        <taxon>Thripidae</taxon>
        <taxon>Frankliniella</taxon>
    </lineage>
</organism>
<dbReference type="OrthoDB" id="8123546at2759"/>
<sequence>MEERGGGGRLFGRSMWSNMRIGGFSLERGGSGGDSVSATPARLILPVKHAKTTGGLPDILEHPAGGGAARAHRGLLPQCLVQRYRRPPREQPPPRPARDRASSVCSSYTTSSSRLSRSPSPLSSSYYSSLSGTARGASSGSSSSTARRSVLSPTPAPEPQPRRVFPQEPTFADLDGIEGKDDSPVVFDVNLSFDLGSPPSSICGSSPRRGARAMSEAPPTSTRVRQRLVPMAAHLDQQTASAFLTSRIASFLQRTDHVMHEWKRLGRKDPDEELRELSLAGGPPGLPRSRSAASIMTKAVKYYRQQNVGSSSRCSSRGSSMVRSPSVSRDDATLSELDEVRCDTSRRVRWGPRGRGLG</sequence>
<dbReference type="GeneID" id="127750039"/>
<dbReference type="KEGG" id="foc:127750039"/>
<name>A0A9C6UA63_FRAOC</name>
<evidence type="ECO:0000313" key="2">
    <source>
        <dbReference type="Proteomes" id="UP000504606"/>
    </source>
</evidence>
<feature type="region of interest" description="Disordered" evidence="1">
    <location>
        <begin position="200"/>
        <end position="221"/>
    </location>
</feature>
<keyword evidence="2" id="KW-1185">Reference proteome</keyword>
<dbReference type="AlphaFoldDB" id="A0A9C6UA63"/>
<evidence type="ECO:0000256" key="1">
    <source>
        <dbReference type="SAM" id="MobiDB-lite"/>
    </source>
</evidence>
<feature type="region of interest" description="Disordered" evidence="1">
    <location>
        <begin position="305"/>
        <end position="335"/>
    </location>
</feature>
<proteinExistence type="predicted"/>
<protein>
    <submittedName>
        <fullName evidence="3">Uncharacterized protein LOC127750039</fullName>
    </submittedName>
</protein>
<gene>
    <name evidence="3" type="primary">LOC127750039</name>
</gene>
<reference evidence="3" key="1">
    <citation type="submission" date="2025-08" db="UniProtKB">
        <authorList>
            <consortium name="RefSeq"/>
        </authorList>
    </citation>
    <scope>IDENTIFICATION</scope>
    <source>
        <tissue evidence="3">Whole organism</tissue>
    </source>
</reference>
<dbReference type="Proteomes" id="UP000504606">
    <property type="component" value="Unplaced"/>
</dbReference>
<feature type="compositionally biased region" description="Low complexity" evidence="1">
    <location>
        <begin position="106"/>
        <end position="152"/>
    </location>
</feature>
<evidence type="ECO:0000313" key="3">
    <source>
        <dbReference type="RefSeq" id="XP_052126442.1"/>
    </source>
</evidence>